<dbReference type="SMART" id="SM00960">
    <property type="entry name" value="Robl_LC7"/>
    <property type="match status" value="1"/>
</dbReference>
<dbReference type="InterPro" id="IPR004942">
    <property type="entry name" value="Roadblock/LAMTOR2_dom"/>
</dbReference>
<accession>C1CXP4</accession>
<dbReference type="HOGENOM" id="CLU_072278_0_0_0"/>
<dbReference type="KEGG" id="ddr:Deide_00530"/>
<gene>
    <name evidence="2" type="ordered locus">Deide_00530</name>
</gene>
<protein>
    <submittedName>
        <fullName evidence="2">Putative Roadblock/LC7 domain protein</fullName>
    </submittedName>
</protein>
<evidence type="ECO:0000313" key="2">
    <source>
        <dbReference type="EMBL" id="ACO44850.1"/>
    </source>
</evidence>
<keyword evidence="3" id="KW-1185">Reference proteome</keyword>
<sequence>MTNAVYTMIARALSGVVSERAAETMLRAALREQNVQPDTVTAEEMQKVLSGSLLTRLSSAMPAGRARQELQRLSAQLASQYPKAPTLFEQLEPYAAWDETPEVTQGGWVDLNLSADDFEFDDPEYTSGLTTRSYQLENSQEQEDLILELARLNGVQGIMICRSSGEILSMRALQDASRLSGAVAATAMLFQKQGLSLMAAELGGQTVCVRPLGAYCVAVVAGPQVNVGRLLVELQQVQVSQVSA</sequence>
<evidence type="ECO:0000313" key="3">
    <source>
        <dbReference type="Proteomes" id="UP000002208"/>
    </source>
</evidence>
<dbReference type="RefSeq" id="WP_012691973.1">
    <property type="nucleotide sequence ID" value="NC_012526.1"/>
</dbReference>
<reference evidence="2 3" key="1">
    <citation type="journal article" date="2009" name="PLoS Genet.">
        <title>Alliance of proteomics and genomics to unravel the specificities of Sahara bacterium Deinococcus deserti.</title>
        <authorList>
            <person name="de Groot A."/>
            <person name="Dulermo R."/>
            <person name="Ortet P."/>
            <person name="Blanchard L."/>
            <person name="Guerin P."/>
            <person name="Fernandez B."/>
            <person name="Vacherie B."/>
            <person name="Dossat C."/>
            <person name="Jolivet E."/>
            <person name="Siguier P."/>
            <person name="Chandler M."/>
            <person name="Barakat M."/>
            <person name="Dedieu A."/>
            <person name="Barbe V."/>
            <person name="Heulin T."/>
            <person name="Sommer S."/>
            <person name="Achouak W."/>
            <person name="Armengaud J."/>
        </authorList>
    </citation>
    <scope>NUCLEOTIDE SEQUENCE [LARGE SCALE GENOMIC DNA]</scope>
    <source>
        <strain evidence="3">DSM 17065 / CIP 109153 / LMG 22923 / VCD115</strain>
    </source>
</reference>
<dbReference type="PaxDb" id="546414-Deide_00530"/>
<dbReference type="STRING" id="546414.Deide_00530"/>
<proteinExistence type="predicted"/>
<name>C1CXP4_DEIDV</name>
<dbReference type="eggNOG" id="ENOG5032RZI">
    <property type="taxonomic scope" value="Bacteria"/>
</dbReference>
<organism evidence="2 3">
    <name type="scientific">Deinococcus deserti (strain DSM 17065 / CIP 109153 / LMG 22923 / VCD115)</name>
    <dbReference type="NCBI Taxonomy" id="546414"/>
    <lineage>
        <taxon>Bacteria</taxon>
        <taxon>Thermotogati</taxon>
        <taxon>Deinococcota</taxon>
        <taxon>Deinococci</taxon>
        <taxon>Deinococcales</taxon>
        <taxon>Deinococcaceae</taxon>
        <taxon>Deinococcus</taxon>
    </lineage>
</organism>
<dbReference type="OrthoDB" id="74211at2"/>
<feature type="domain" description="Roadblock/LAMTOR2" evidence="1">
    <location>
        <begin position="142"/>
        <end position="221"/>
    </location>
</feature>
<dbReference type="Proteomes" id="UP000002208">
    <property type="component" value="Chromosome"/>
</dbReference>
<dbReference type="EMBL" id="CP001114">
    <property type="protein sequence ID" value="ACO44850.1"/>
    <property type="molecule type" value="Genomic_DNA"/>
</dbReference>
<dbReference type="AlphaFoldDB" id="C1CXP4"/>
<evidence type="ECO:0000259" key="1">
    <source>
        <dbReference type="SMART" id="SM00960"/>
    </source>
</evidence>
<dbReference type="SUPFAM" id="SSF103196">
    <property type="entry name" value="Roadblock/LC7 domain"/>
    <property type="match status" value="1"/>
</dbReference>